<dbReference type="PROSITE" id="PS00622">
    <property type="entry name" value="HTH_LUXR_1"/>
    <property type="match status" value="1"/>
</dbReference>
<dbReference type="Proteomes" id="UP000219336">
    <property type="component" value="Unassembled WGS sequence"/>
</dbReference>
<dbReference type="Gene3D" id="1.10.10.10">
    <property type="entry name" value="Winged helix-like DNA-binding domain superfamily/Winged helix DNA-binding domain"/>
    <property type="match status" value="1"/>
</dbReference>
<dbReference type="AlphaFoldDB" id="A0A240EMB1"/>
<protein>
    <submittedName>
        <fullName evidence="8">Virulence factors putative positive transcription regulator BvgA</fullName>
    </submittedName>
</protein>
<dbReference type="InterPro" id="IPR058245">
    <property type="entry name" value="NreC/VraR/RcsB-like_REC"/>
</dbReference>
<keyword evidence="3" id="KW-0238">DNA-binding</keyword>
<dbReference type="SUPFAM" id="SSF52172">
    <property type="entry name" value="CheY-like"/>
    <property type="match status" value="1"/>
</dbReference>
<gene>
    <name evidence="8" type="primary">bvgA_2</name>
    <name evidence="8" type="ORF">VTH8203_03050</name>
</gene>
<dbReference type="InterPro" id="IPR001789">
    <property type="entry name" value="Sig_transdc_resp-reg_receiver"/>
</dbReference>
<dbReference type="InterPro" id="IPR011006">
    <property type="entry name" value="CheY-like_superfamily"/>
</dbReference>
<dbReference type="PROSITE" id="PS50043">
    <property type="entry name" value="HTH_LUXR_2"/>
    <property type="match status" value="1"/>
</dbReference>
<dbReference type="SMART" id="SM00448">
    <property type="entry name" value="REC"/>
    <property type="match status" value="1"/>
</dbReference>
<name>A0A240EMB1_9VIBR</name>
<dbReference type="Pfam" id="PF00196">
    <property type="entry name" value="GerE"/>
    <property type="match status" value="1"/>
</dbReference>
<keyword evidence="2" id="KW-0805">Transcription regulation</keyword>
<reference evidence="9" key="1">
    <citation type="submission" date="2016-06" db="EMBL/GenBank/DDBJ databases">
        <authorList>
            <person name="Rodrigo-Torres L."/>
            <person name="Arahal R.D."/>
            <person name="Lucena T."/>
        </authorList>
    </citation>
    <scope>NUCLEOTIDE SEQUENCE [LARGE SCALE GENOMIC DNA]</scope>
    <source>
        <strain evidence="9">CECT8203</strain>
    </source>
</reference>
<dbReference type="PANTHER" id="PTHR43214">
    <property type="entry name" value="TWO-COMPONENT RESPONSE REGULATOR"/>
    <property type="match status" value="1"/>
</dbReference>
<organism evidence="8 9">
    <name type="scientific">Vibrio thalassae</name>
    <dbReference type="NCBI Taxonomy" id="1243014"/>
    <lineage>
        <taxon>Bacteria</taxon>
        <taxon>Pseudomonadati</taxon>
        <taxon>Pseudomonadota</taxon>
        <taxon>Gammaproteobacteria</taxon>
        <taxon>Vibrionales</taxon>
        <taxon>Vibrionaceae</taxon>
        <taxon>Vibrio</taxon>
    </lineage>
</organism>
<keyword evidence="1 5" id="KW-0597">Phosphoprotein</keyword>
<feature type="modified residue" description="4-aspartylphosphate" evidence="5">
    <location>
        <position position="58"/>
    </location>
</feature>
<dbReference type="CDD" id="cd06170">
    <property type="entry name" value="LuxR_C_like"/>
    <property type="match status" value="1"/>
</dbReference>
<feature type="domain" description="Response regulatory" evidence="7">
    <location>
        <begin position="7"/>
        <end position="123"/>
    </location>
</feature>
<dbReference type="PROSITE" id="PS50110">
    <property type="entry name" value="RESPONSE_REGULATORY"/>
    <property type="match status" value="1"/>
</dbReference>
<feature type="domain" description="HTH luxR-type" evidence="6">
    <location>
        <begin position="135"/>
        <end position="200"/>
    </location>
</feature>
<dbReference type="GO" id="GO:0003677">
    <property type="term" value="F:DNA binding"/>
    <property type="evidence" value="ECO:0007669"/>
    <property type="project" value="UniProtKB-KW"/>
</dbReference>
<dbReference type="InterPro" id="IPR000792">
    <property type="entry name" value="Tscrpt_reg_LuxR_C"/>
</dbReference>
<evidence type="ECO:0000313" key="8">
    <source>
        <dbReference type="EMBL" id="SNX49403.1"/>
    </source>
</evidence>
<evidence type="ECO:0000259" key="7">
    <source>
        <dbReference type="PROSITE" id="PS50110"/>
    </source>
</evidence>
<evidence type="ECO:0000256" key="3">
    <source>
        <dbReference type="ARBA" id="ARBA00023125"/>
    </source>
</evidence>
<dbReference type="RefSeq" id="WP_096994470.1">
    <property type="nucleotide sequence ID" value="NZ_JBHSII010000001.1"/>
</dbReference>
<dbReference type="EMBL" id="OANU01000056">
    <property type="protein sequence ID" value="SNX49403.1"/>
    <property type="molecule type" value="Genomic_DNA"/>
</dbReference>
<sequence length="204" mass="23261">MKENKKRIVVIDDHPVVAKAVVDCIKAISIDFEVISFTKAEQALVHIRSSIVDLVILDVQLDEGDGFSFYRRIKSSGFTGKLIFFTALENESYIETARRIGADGYCTKSMPLESVQNAVIKALYQKRSIEKLGAEKVHEIKLSQREMLVLSYLMEGYNNKDIAEKLFLSPKTISTYKHRLLKKHGVSNIIDLIRLIDNFSYSRK</sequence>
<evidence type="ECO:0000313" key="9">
    <source>
        <dbReference type="Proteomes" id="UP000219336"/>
    </source>
</evidence>
<dbReference type="CDD" id="cd17535">
    <property type="entry name" value="REC_NarL-like"/>
    <property type="match status" value="1"/>
</dbReference>
<evidence type="ECO:0000259" key="6">
    <source>
        <dbReference type="PROSITE" id="PS50043"/>
    </source>
</evidence>
<dbReference type="InterPro" id="IPR039420">
    <property type="entry name" value="WalR-like"/>
</dbReference>
<dbReference type="Gene3D" id="3.40.50.2300">
    <property type="match status" value="1"/>
</dbReference>
<dbReference type="PRINTS" id="PR00038">
    <property type="entry name" value="HTHLUXR"/>
</dbReference>
<dbReference type="OrthoDB" id="9796655at2"/>
<keyword evidence="9" id="KW-1185">Reference proteome</keyword>
<dbReference type="GO" id="GO:0000160">
    <property type="term" value="P:phosphorelay signal transduction system"/>
    <property type="evidence" value="ECO:0007669"/>
    <property type="project" value="InterPro"/>
</dbReference>
<dbReference type="Pfam" id="PF00072">
    <property type="entry name" value="Response_reg"/>
    <property type="match status" value="1"/>
</dbReference>
<evidence type="ECO:0000256" key="2">
    <source>
        <dbReference type="ARBA" id="ARBA00023015"/>
    </source>
</evidence>
<dbReference type="GO" id="GO:0006355">
    <property type="term" value="P:regulation of DNA-templated transcription"/>
    <property type="evidence" value="ECO:0007669"/>
    <property type="project" value="InterPro"/>
</dbReference>
<accession>A0A240EMB1</accession>
<dbReference type="PANTHER" id="PTHR43214:SF41">
    <property type="entry name" value="NITRATE_NITRITE RESPONSE REGULATOR PROTEIN NARP"/>
    <property type="match status" value="1"/>
</dbReference>
<evidence type="ECO:0000256" key="1">
    <source>
        <dbReference type="ARBA" id="ARBA00022553"/>
    </source>
</evidence>
<keyword evidence="4" id="KW-0804">Transcription</keyword>
<evidence type="ECO:0000256" key="4">
    <source>
        <dbReference type="ARBA" id="ARBA00023163"/>
    </source>
</evidence>
<dbReference type="SMART" id="SM00421">
    <property type="entry name" value="HTH_LUXR"/>
    <property type="match status" value="1"/>
</dbReference>
<evidence type="ECO:0000256" key="5">
    <source>
        <dbReference type="PROSITE-ProRule" id="PRU00169"/>
    </source>
</evidence>
<proteinExistence type="predicted"/>
<dbReference type="InterPro" id="IPR036388">
    <property type="entry name" value="WH-like_DNA-bd_sf"/>
</dbReference>